<proteinExistence type="predicted"/>
<feature type="signal peptide" evidence="1">
    <location>
        <begin position="1"/>
        <end position="24"/>
    </location>
</feature>
<dbReference type="EMBL" id="WTVH01000006">
    <property type="protein sequence ID" value="NMF92594.1"/>
    <property type="molecule type" value="Genomic_DNA"/>
</dbReference>
<comment type="caution">
    <text evidence="3">The sequence shown here is derived from an EMBL/GenBank/DDBJ whole genome shotgun (WGS) entry which is preliminary data.</text>
</comment>
<gene>
    <name evidence="3" type="ORF">GO608_04540</name>
</gene>
<evidence type="ECO:0000313" key="4">
    <source>
        <dbReference type="Proteomes" id="UP000601990"/>
    </source>
</evidence>
<protein>
    <recommendedName>
        <fullName evidence="2">CNP1-like uncharacterized domain-containing protein</fullName>
    </recommendedName>
</protein>
<accession>A0ABX1N1D4</accession>
<reference evidence="3" key="1">
    <citation type="submission" date="2019-12" db="EMBL/GenBank/DDBJ databases">
        <title>Comparative genomics gives insights into the taxonomy of the Azoarcus-Aromatoleum group and reveals separate origins of nif in the plant-associated Azoarcus and non-plant-associated Aromatoleum sub-groups.</title>
        <authorList>
            <person name="Lafos M."/>
            <person name="Maluk M."/>
            <person name="Batista M."/>
            <person name="Junghare M."/>
            <person name="Carmona M."/>
            <person name="Faoro H."/>
            <person name="Cruz L.M."/>
            <person name="Battistoni F."/>
            <person name="De Souza E."/>
            <person name="Pedrosa F."/>
            <person name="Chen W.-M."/>
            <person name="Poole P.S."/>
            <person name="Dixon R.A."/>
            <person name="James E.K."/>
        </authorList>
    </citation>
    <scope>NUCLEOTIDE SEQUENCE</scope>
    <source>
        <strain evidence="3">U120</strain>
    </source>
</reference>
<name>A0ABX1N1D4_9RHOO</name>
<feature type="chain" id="PRO_5045067430" description="CNP1-like uncharacterized domain-containing protein" evidence="1">
    <location>
        <begin position="25"/>
        <end position="170"/>
    </location>
</feature>
<evidence type="ECO:0000256" key="1">
    <source>
        <dbReference type="SAM" id="SignalP"/>
    </source>
</evidence>
<organism evidence="3 4">
    <name type="scientific">Aromatoleum buckelii</name>
    <dbReference type="NCBI Taxonomy" id="200254"/>
    <lineage>
        <taxon>Bacteria</taxon>
        <taxon>Pseudomonadati</taxon>
        <taxon>Pseudomonadota</taxon>
        <taxon>Betaproteobacteria</taxon>
        <taxon>Rhodocyclales</taxon>
        <taxon>Rhodocyclaceae</taxon>
        <taxon>Aromatoleum</taxon>
    </lineage>
</organism>
<dbReference type="Proteomes" id="UP000601990">
    <property type="component" value="Unassembled WGS sequence"/>
</dbReference>
<feature type="domain" description="CNP1-like uncharacterised" evidence="2">
    <location>
        <begin position="31"/>
        <end position="163"/>
    </location>
</feature>
<dbReference type="PROSITE" id="PS51257">
    <property type="entry name" value="PROKAR_LIPOPROTEIN"/>
    <property type="match status" value="1"/>
</dbReference>
<keyword evidence="1" id="KW-0732">Signal</keyword>
<dbReference type="InterPro" id="IPR014861">
    <property type="entry name" value="CNP1-like_dom"/>
</dbReference>
<sequence>MKPFQTIVQAGVTALVFFSGAACAGLFSDPDPNWKEGDYELPSPPLPSALREFPVDVTSRNRFLLDEHSLTVGEDGVVRYVLVVHTAGGAENVTFEGIRCEGAGWRIYAVGRDGGEWAVARDAGWQPIIDTAYNRPRAALAKEYFCDGVVPPRDVGEVLRRLRGREPALK</sequence>
<dbReference type="Pfam" id="PF08750">
    <property type="entry name" value="CNP1"/>
    <property type="match status" value="1"/>
</dbReference>
<evidence type="ECO:0000259" key="2">
    <source>
        <dbReference type="Pfam" id="PF08750"/>
    </source>
</evidence>
<evidence type="ECO:0000313" key="3">
    <source>
        <dbReference type="EMBL" id="NMF92594.1"/>
    </source>
</evidence>
<keyword evidence="4" id="KW-1185">Reference proteome</keyword>
<dbReference type="RefSeq" id="WP_169197900.1">
    <property type="nucleotide sequence ID" value="NZ_WTVH02000010.1"/>
</dbReference>